<evidence type="ECO:0000313" key="7">
    <source>
        <dbReference type="EMBL" id="KAL3233792.1"/>
    </source>
</evidence>
<keyword evidence="4" id="KW-0539">Nucleus</keyword>
<dbReference type="Pfam" id="PF12894">
    <property type="entry name" value="ANAPC4_WD40"/>
    <property type="match status" value="1"/>
</dbReference>
<dbReference type="PROSITE" id="PS50294">
    <property type="entry name" value="WD_REPEATS_REGION"/>
    <property type="match status" value="2"/>
</dbReference>
<dbReference type="InterPro" id="IPR006594">
    <property type="entry name" value="LisH"/>
</dbReference>
<keyword evidence="3" id="KW-0677">Repeat</keyword>
<sequence length="535" mass="59237">MSITSEELNYLIWRYLQETGNELTALALQEETRVLEFDSNYKENIPIGTLVNLVQRGILYTESELLVNPDGEVTPVDTNHFSEDFNLVQALQIDREKFPKIAFKGRFELENSGENNSDDVEGEVDNFKAGGSVAGHVQDDDEEEEEIFAETLKSIYELEKIICLEWNPVADNVIAVGEPDSTAKIIELEEKEVDGEIKLVGKASYELRHPFATSATTGKITNQLTCLAWSHDGNSIATAVENGELRLWNREGKLQNVLNFHKTPIVSLNWSASDTHFISTDIDNITILWDAVTGVVLQHFESKSTQQAQSSSNETQPCGVDTEWVDSDKFVIPGPDGSLLVNQINEPKPIGKLVGHRGTISQLQFNKETKLLASASDDNTIRIWHGGNGNSTHCFYGHTQTIVSLQWITKDKLVSASMDGSVKVWSCEKNTKEGFSNLIAEAIVDGVPIFAGTLNGSKDKYAVGFMDGQVTVFSLSMLLKRYEKQSQNSSSVLVLNIPVCGEFETDSEDSVFDLAWKHDELAIAYSTNNGAIIKA</sequence>
<feature type="repeat" description="WD" evidence="5">
    <location>
        <begin position="353"/>
        <end position="384"/>
    </location>
</feature>
<evidence type="ECO:0000256" key="2">
    <source>
        <dbReference type="ARBA" id="ARBA00022574"/>
    </source>
</evidence>
<comment type="caution">
    <text evidence="7">The sequence shown here is derived from an EMBL/GenBank/DDBJ whole genome shotgun (WGS) entry which is preliminary data.</text>
</comment>
<gene>
    <name evidence="7" type="ORF">RNJ44_03832</name>
</gene>
<dbReference type="Gene3D" id="2.130.10.10">
    <property type="entry name" value="YVTN repeat-like/Quinoprotein amine dehydrogenase"/>
    <property type="match status" value="1"/>
</dbReference>
<protein>
    <submittedName>
        <fullName evidence="7">SIR4-interacting protein SIF2</fullName>
    </submittedName>
</protein>
<dbReference type="SMART" id="SM00667">
    <property type="entry name" value="LisH"/>
    <property type="match status" value="1"/>
</dbReference>
<comment type="subcellular location">
    <subcellularLocation>
        <location evidence="1">Nucleus</location>
    </subcellularLocation>
</comment>
<keyword evidence="2 5" id="KW-0853">WD repeat</keyword>
<dbReference type="SMART" id="SM00320">
    <property type="entry name" value="WD40"/>
    <property type="match status" value="5"/>
</dbReference>
<dbReference type="PANTHER" id="PTHR22846:SF2">
    <property type="entry name" value="F-BOX-LIKE_WD REPEAT-CONTAINING PROTEIN EBI"/>
    <property type="match status" value="1"/>
</dbReference>
<dbReference type="Proteomes" id="UP001623330">
    <property type="component" value="Unassembled WGS sequence"/>
</dbReference>
<dbReference type="InterPro" id="IPR001680">
    <property type="entry name" value="WD40_rpt"/>
</dbReference>
<feature type="repeat" description="WD" evidence="5">
    <location>
        <begin position="221"/>
        <end position="249"/>
    </location>
</feature>
<dbReference type="PROSITE" id="PS50082">
    <property type="entry name" value="WD_REPEATS_2"/>
    <property type="match status" value="4"/>
</dbReference>
<evidence type="ECO:0000256" key="5">
    <source>
        <dbReference type="PROSITE-ProRule" id="PRU00221"/>
    </source>
</evidence>
<evidence type="ECO:0000256" key="3">
    <source>
        <dbReference type="ARBA" id="ARBA00022737"/>
    </source>
</evidence>
<dbReference type="InterPro" id="IPR045183">
    <property type="entry name" value="Ebi-like"/>
</dbReference>
<feature type="repeat" description="WD" evidence="5">
    <location>
        <begin position="258"/>
        <end position="299"/>
    </location>
</feature>
<evidence type="ECO:0000256" key="1">
    <source>
        <dbReference type="ARBA" id="ARBA00004123"/>
    </source>
</evidence>
<evidence type="ECO:0000256" key="4">
    <source>
        <dbReference type="ARBA" id="ARBA00023242"/>
    </source>
</evidence>
<dbReference type="EMBL" id="JBEVYD010000004">
    <property type="protein sequence ID" value="KAL3233792.1"/>
    <property type="molecule type" value="Genomic_DNA"/>
</dbReference>
<accession>A0ABR4NY31</accession>
<evidence type="ECO:0000259" key="6">
    <source>
        <dbReference type="Pfam" id="PF12894"/>
    </source>
</evidence>
<dbReference type="PROSITE" id="PS50896">
    <property type="entry name" value="LISH"/>
    <property type="match status" value="1"/>
</dbReference>
<keyword evidence="8" id="KW-1185">Reference proteome</keyword>
<dbReference type="Pfam" id="PF00400">
    <property type="entry name" value="WD40"/>
    <property type="match status" value="2"/>
</dbReference>
<dbReference type="SUPFAM" id="SSF50978">
    <property type="entry name" value="WD40 repeat-like"/>
    <property type="match status" value="1"/>
</dbReference>
<reference evidence="7 8" key="1">
    <citation type="submission" date="2024-05" db="EMBL/GenBank/DDBJ databases">
        <title>Long read based assembly of the Candida bracarensis genome reveals expanded adhesin content.</title>
        <authorList>
            <person name="Marcet-Houben M."/>
            <person name="Ksiezopolska E."/>
            <person name="Gabaldon T."/>
        </authorList>
    </citation>
    <scope>NUCLEOTIDE SEQUENCE [LARGE SCALE GENOMIC DNA]</scope>
    <source>
        <strain evidence="7 8">CBM6</strain>
    </source>
</reference>
<dbReference type="Gene3D" id="1.20.960.30">
    <property type="match status" value="1"/>
</dbReference>
<feature type="domain" description="Anaphase-promoting complex subunit 4-like WD40" evidence="6">
    <location>
        <begin position="219"/>
        <end position="271"/>
    </location>
</feature>
<dbReference type="InterPro" id="IPR015943">
    <property type="entry name" value="WD40/YVTN_repeat-like_dom_sf"/>
</dbReference>
<proteinExistence type="predicted"/>
<organism evidence="7 8">
    <name type="scientific">Nakaseomyces bracarensis</name>
    <dbReference type="NCBI Taxonomy" id="273131"/>
    <lineage>
        <taxon>Eukaryota</taxon>
        <taxon>Fungi</taxon>
        <taxon>Dikarya</taxon>
        <taxon>Ascomycota</taxon>
        <taxon>Saccharomycotina</taxon>
        <taxon>Saccharomycetes</taxon>
        <taxon>Saccharomycetales</taxon>
        <taxon>Saccharomycetaceae</taxon>
        <taxon>Nakaseomyces</taxon>
    </lineage>
</organism>
<name>A0ABR4NY31_9SACH</name>
<dbReference type="PANTHER" id="PTHR22846">
    <property type="entry name" value="WD40 REPEAT PROTEIN"/>
    <property type="match status" value="1"/>
</dbReference>
<dbReference type="Pfam" id="PF08513">
    <property type="entry name" value="LisH"/>
    <property type="match status" value="1"/>
</dbReference>
<dbReference type="InterPro" id="IPR024977">
    <property type="entry name" value="Apc4-like_WD40_dom"/>
</dbReference>
<feature type="repeat" description="WD" evidence="5">
    <location>
        <begin position="395"/>
        <end position="426"/>
    </location>
</feature>
<evidence type="ECO:0000313" key="8">
    <source>
        <dbReference type="Proteomes" id="UP001623330"/>
    </source>
</evidence>
<dbReference type="InterPro" id="IPR036322">
    <property type="entry name" value="WD40_repeat_dom_sf"/>
</dbReference>